<dbReference type="AlphaFoldDB" id="A0A4R4RW17"/>
<evidence type="ECO:0000256" key="1">
    <source>
        <dbReference type="SAM" id="Phobius"/>
    </source>
</evidence>
<dbReference type="EMBL" id="SMKL01000004">
    <property type="protein sequence ID" value="TDC54361.1"/>
    <property type="molecule type" value="Genomic_DNA"/>
</dbReference>
<name>A0A4R4RW17_9ACTN</name>
<sequence length="134" mass="14775">MSGTMPMSEPALPQLKRRNPGLAWVLMFVTLGIYGLIWYYNVNREIAEAFPHRKVSPMGAVLAITIGGLVIIPPFVSVYNTGERIRNAQRDSGLEPTCQPWVGLLLSLLLGLHVVYYQIQLNSVADEPARLAAA</sequence>
<feature type="transmembrane region" description="Helical" evidence="1">
    <location>
        <begin position="21"/>
        <end position="40"/>
    </location>
</feature>
<comment type="caution">
    <text evidence="3">The sequence shown here is derived from an EMBL/GenBank/DDBJ whole genome shotgun (WGS) entry which is preliminary data.</text>
</comment>
<keyword evidence="1" id="KW-0812">Transmembrane</keyword>
<dbReference type="Pfam" id="PF14018">
    <property type="entry name" value="DUF4234"/>
    <property type="match status" value="1"/>
</dbReference>
<accession>A0A4R4RW17</accession>
<dbReference type="Proteomes" id="UP000295621">
    <property type="component" value="Unassembled WGS sequence"/>
</dbReference>
<feature type="transmembrane region" description="Helical" evidence="1">
    <location>
        <begin position="60"/>
        <end position="80"/>
    </location>
</feature>
<keyword evidence="1" id="KW-1133">Transmembrane helix</keyword>
<feature type="domain" description="DUF4234" evidence="2">
    <location>
        <begin position="22"/>
        <end position="86"/>
    </location>
</feature>
<dbReference type="InterPro" id="IPR025328">
    <property type="entry name" value="DUF4234"/>
</dbReference>
<evidence type="ECO:0000313" key="3">
    <source>
        <dbReference type="EMBL" id="TDC54361.1"/>
    </source>
</evidence>
<dbReference type="OrthoDB" id="4945834at2"/>
<keyword evidence="4" id="KW-1185">Reference proteome</keyword>
<protein>
    <submittedName>
        <fullName evidence="3">DUF4234 domain-containing protein</fullName>
    </submittedName>
</protein>
<evidence type="ECO:0000313" key="4">
    <source>
        <dbReference type="Proteomes" id="UP000295621"/>
    </source>
</evidence>
<reference evidence="3 4" key="1">
    <citation type="submission" date="2019-02" db="EMBL/GenBank/DDBJ databases">
        <title>Draft genome sequences of novel Actinobacteria.</title>
        <authorList>
            <person name="Sahin N."/>
            <person name="Ay H."/>
            <person name="Saygin H."/>
        </authorList>
    </citation>
    <scope>NUCLEOTIDE SEQUENCE [LARGE SCALE GENOMIC DNA]</scope>
    <source>
        <strain evidence="3 4">KC603</strain>
    </source>
</reference>
<keyword evidence="1" id="KW-0472">Membrane</keyword>
<evidence type="ECO:0000259" key="2">
    <source>
        <dbReference type="Pfam" id="PF14018"/>
    </source>
</evidence>
<organism evidence="3 4">
    <name type="scientific">Jiangella ureilytica</name>
    <dbReference type="NCBI Taxonomy" id="2530374"/>
    <lineage>
        <taxon>Bacteria</taxon>
        <taxon>Bacillati</taxon>
        <taxon>Actinomycetota</taxon>
        <taxon>Actinomycetes</taxon>
        <taxon>Jiangellales</taxon>
        <taxon>Jiangellaceae</taxon>
        <taxon>Jiangella</taxon>
    </lineage>
</organism>
<feature type="transmembrane region" description="Helical" evidence="1">
    <location>
        <begin position="101"/>
        <end position="119"/>
    </location>
</feature>
<gene>
    <name evidence="3" type="ORF">E1212_02665</name>
</gene>
<proteinExistence type="predicted"/>